<comment type="similarity">
    <text evidence="1">Belongs to the SfsA family.</text>
</comment>
<name>A0A432VV16_9GAMM</name>
<dbReference type="NCBIfam" id="TIGR00230">
    <property type="entry name" value="sfsA"/>
    <property type="match status" value="1"/>
</dbReference>
<feature type="domain" description="SfsA N-terminal OB" evidence="3">
    <location>
        <begin position="14"/>
        <end position="80"/>
    </location>
</feature>
<reference evidence="5" key="1">
    <citation type="journal article" date="2018" name="Front. Microbiol.">
        <title>Genome-Based Analysis Reveals the Taxonomy and Diversity of the Family Idiomarinaceae.</title>
        <authorList>
            <person name="Liu Y."/>
            <person name="Lai Q."/>
            <person name="Shao Z."/>
        </authorList>
    </citation>
    <scope>NUCLEOTIDE SEQUENCE [LARGE SCALE GENOMIC DNA]</scope>
    <source>
        <strain evidence="5">GBPy7</strain>
    </source>
</reference>
<evidence type="ECO:0000259" key="2">
    <source>
        <dbReference type="Pfam" id="PF03749"/>
    </source>
</evidence>
<dbReference type="Gene3D" id="3.40.1350.60">
    <property type="match status" value="1"/>
</dbReference>
<dbReference type="InterPro" id="IPR040452">
    <property type="entry name" value="SfsA_C"/>
</dbReference>
<sequence length="232" mass="26140">MQFDPPLQRAILHRRYKRFLADVETEQGEIITIHCPNTGAMTGCAEPGSEVWFSTSDNPKRKYPNTWELTHTTDNHWICVNTGRANQLVSEALQQNALTPLVGYTTLKREVKYAENSRVDIKLTGGEIPDTYIEVKSVTLLADKQGYFPDAVSIRGRKHLQALIQMKEQGHRAVLAYAILHSGIHSVLPAVNIDPKYAELMQQAKQAGVKVLEVYFQVNEKEISCTGSYLQK</sequence>
<evidence type="ECO:0000313" key="4">
    <source>
        <dbReference type="EMBL" id="RUO20374.1"/>
    </source>
</evidence>
<proteinExistence type="inferred from homology"/>
<dbReference type="Pfam" id="PF03749">
    <property type="entry name" value="SfsA"/>
    <property type="match status" value="1"/>
</dbReference>
<comment type="caution">
    <text evidence="4">The sequence shown here is derived from an EMBL/GenBank/DDBJ whole genome shotgun (WGS) entry which is preliminary data.</text>
</comment>
<protein>
    <recommendedName>
        <fullName evidence="1">Sugar fermentation stimulation protein homolog</fullName>
    </recommendedName>
</protein>
<dbReference type="Proteomes" id="UP000288395">
    <property type="component" value="Unassembled WGS sequence"/>
</dbReference>
<dbReference type="OrthoDB" id="9802365at2"/>
<gene>
    <name evidence="1" type="primary">sfsA</name>
    <name evidence="4" type="ORF">CWE08_07845</name>
</gene>
<keyword evidence="5" id="KW-1185">Reference proteome</keyword>
<evidence type="ECO:0000313" key="5">
    <source>
        <dbReference type="Proteomes" id="UP000288395"/>
    </source>
</evidence>
<evidence type="ECO:0000256" key="1">
    <source>
        <dbReference type="HAMAP-Rule" id="MF_00095"/>
    </source>
</evidence>
<dbReference type="EMBL" id="PIPJ01000005">
    <property type="protein sequence ID" value="RUO20374.1"/>
    <property type="molecule type" value="Genomic_DNA"/>
</dbReference>
<organism evidence="4 5">
    <name type="scientific">Aliidiomarina iranensis</name>
    <dbReference type="NCBI Taxonomy" id="1434071"/>
    <lineage>
        <taxon>Bacteria</taxon>
        <taxon>Pseudomonadati</taxon>
        <taxon>Pseudomonadota</taxon>
        <taxon>Gammaproteobacteria</taxon>
        <taxon>Alteromonadales</taxon>
        <taxon>Idiomarinaceae</taxon>
        <taxon>Aliidiomarina</taxon>
    </lineage>
</organism>
<feature type="domain" description="Sugar fermentation stimulation protein C-terminal" evidence="2">
    <location>
        <begin position="84"/>
        <end position="221"/>
    </location>
</feature>
<dbReference type="CDD" id="cd22359">
    <property type="entry name" value="SfsA-like_bacterial"/>
    <property type="match status" value="1"/>
</dbReference>
<accession>A0A432VV16</accession>
<dbReference type="AlphaFoldDB" id="A0A432VV16"/>
<dbReference type="PANTHER" id="PTHR30545">
    <property type="entry name" value="SUGAR FERMENTATION STIMULATION PROTEIN A"/>
    <property type="match status" value="1"/>
</dbReference>
<dbReference type="HAMAP" id="MF_00095">
    <property type="entry name" value="SfsA"/>
    <property type="match status" value="1"/>
</dbReference>
<evidence type="ECO:0000259" key="3">
    <source>
        <dbReference type="Pfam" id="PF17746"/>
    </source>
</evidence>
<dbReference type="RefSeq" id="WP_126767311.1">
    <property type="nucleotide sequence ID" value="NZ_PIPJ01000005.1"/>
</dbReference>
<dbReference type="Gene3D" id="2.40.50.580">
    <property type="match status" value="1"/>
</dbReference>
<dbReference type="FunFam" id="2.40.50.580:FF:000001">
    <property type="entry name" value="Sugar fermentation stimulation protein A"/>
    <property type="match status" value="1"/>
</dbReference>
<dbReference type="InterPro" id="IPR005224">
    <property type="entry name" value="SfsA"/>
</dbReference>
<dbReference type="PANTHER" id="PTHR30545:SF2">
    <property type="entry name" value="SUGAR FERMENTATION STIMULATION PROTEIN A"/>
    <property type="match status" value="1"/>
</dbReference>
<dbReference type="GO" id="GO:0003677">
    <property type="term" value="F:DNA binding"/>
    <property type="evidence" value="ECO:0007669"/>
    <property type="project" value="InterPro"/>
</dbReference>
<dbReference type="Pfam" id="PF17746">
    <property type="entry name" value="SfsA_N"/>
    <property type="match status" value="1"/>
</dbReference>
<dbReference type="InterPro" id="IPR041465">
    <property type="entry name" value="SfsA_N"/>
</dbReference>